<dbReference type="InterPro" id="IPR041667">
    <property type="entry name" value="Cupin_8"/>
</dbReference>
<evidence type="ECO:0000256" key="1">
    <source>
        <dbReference type="SAM" id="Phobius"/>
    </source>
</evidence>
<evidence type="ECO:0000259" key="2">
    <source>
        <dbReference type="PROSITE" id="PS51184"/>
    </source>
</evidence>
<dbReference type="PROSITE" id="PS51184">
    <property type="entry name" value="JMJC"/>
    <property type="match status" value="1"/>
</dbReference>
<dbReference type="InterPro" id="IPR003347">
    <property type="entry name" value="JmjC_dom"/>
</dbReference>
<dbReference type="Gene3D" id="2.60.120.650">
    <property type="entry name" value="Cupin"/>
    <property type="match status" value="1"/>
</dbReference>
<organism evidence="3 4">
    <name type="scientific">Pedobacter cryoconitis</name>
    <dbReference type="NCBI Taxonomy" id="188932"/>
    <lineage>
        <taxon>Bacteria</taxon>
        <taxon>Pseudomonadati</taxon>
        <taxon>Bacteroidota</taxon>
        <taxon>Sphingobacteriia</taxon>
        <taxon>Sphingobacteriales</taxon>
        <taxon>Sphingobacteriaceae</taxon>
        <taxon>Pedobacter</taxon>
    </lineage>
</organism>
<dbReference type="EMBL" id="JACHCF010000008">
    <property type="protein sequence ID" value="MBB5622459.1"/>
    <property type="molecule type" value="Genomic_DNA"/>
</dbReference>
<name>A0A7W8YV96_9SPHI</name>
<dbReference type="AlphaFoldDB" id="A0A7W8YV96"/>
<reference evidence="3 4" key="1">
    <citation type="submission" date="2020-08" db="EMBL/GenBank/DDBJ databases">
        <title>Genomic Encyclopedia of Type Strains, Phase IV (KMG-V): Genome sequencing to study the core and pangenomes of soil and plant-associated prokaryotes.</title>
        <authorList>
            <person name="Whitman W."/>
        </authorList>
    </citation>
    <scope>NUCLEOTIDE SEQUENCE [LARGE SCALE GENOMIC DNA]</scope>
    <source>
        <strain evidence="3 4">MP7CTX6</strain>
    </source>
</reference>
<dbReference type="Pfam" id="PF13621">
    <property type="entry name" value="Cupin_8"/>
    <property type="match status" value="1"/>
</dbReference>
<sequence>MSTLANPINGDLEMNELCNSFFSVIPGIENAAGVNVVNASDLCESSFKRDWVSQNKPCLIKGAVKHWPAVKKWKDKDYWLSACENFKLHVYPHQNFNNQARHKDGREEMQFHDAIERLFQNQDKILSLPGEVISPNNRFKGIIKDLGGFEFLDPEEKPRLYSQRRFFIYRRAATAWHYHDADETLMCQVNGSKRVALLPPGIPQVKQITDFLEKEKHLEGEALDKELKLNSFIADVEEGDALYIPPYWHHGVVPTDGKIGFTLAYCWASPIHILGDFSNYFVRNLYRRGLWPIRQISIALPFIGFYAGLSHLMRKVFYKIH</sequence>
<dbReference type="PANTHER" id="PTHR12461">
    <property type="entry name" value="HYPOXIA-INDUCIBLE FACTOR 1 ALPHA INHIBITOR-RELATED"/>
    <property type="match status" value="1"/>
</dbReference>
<comment type="caution">
    <text evidence="3">The sequence shown here is derived from an EMBL/GenBank/DDBJ whole genome shotgun (WGS) entry which is preliminary data.</text>
</comment>
<proteinExistence type="predicted"/>
<evidence type="ECO:0000313" key="3">
    <source>
        <dbReference type="EMBL" id="MBB5622459.1"/>
    </source>
</evidence>
<dbReference type="Proteomes" id="UP000537718">
    <property type="component" value="Unassembled WGS sequence"/>
</dbReference>
<accession>A0A7W8YV96</accession>
<feature type="transmembrane region" description="Helical" evidence="1">
    <location>
        <begin position="289"/>
        <end position="309"/>
    </location>
</feature>
<protein>
    <recommendedName>
        <fullName evidence="2">JmjC domain-containing protein</fullName>
    </recommendedName>
</protein>
<gene>
    <name evidence="3" type="ORF">HDE69_003534</name>
</gene>
<dbReference type="RefSeq" id="WP_183868370.1">
    <property type="nucleotide sequence ID" value="NZ_JACHCF010000008.1"/>
</dbReference>
<keyword evidence="1" id="KW-0812">Transmembrane</keyword>
<dbReference type="SUPFAM" id="SSF51197">
    <property type="entry name" value="Clavaminate synthase-like"/>
    <property type="match status" value="1"/>
</dbReference>
<dbReference type="PANTHER" id="PTHR12461:SF105">
    <property type="entry name" value="HYPOXIA-INDUCIBLE FACTOR 1-ALPHA INHIBITOR"/>
    <property type="match status" value="1"/>
</dbReference>
<keyword evidence="1" id="KW-0472">Membrane</keyword>
<evidence type="ECO:0000313" key="4">
    <source>
        <dbReference type="Proteomes" id="UP000537718"/>
    </source>
</evidence>
<keyword evidence="1" id="KW-1133">Transmembrane helix</keyword>
<feature type="domain" description="JmjC" evidence="2">
    <location>
        <begin position="107"/>
        <end position="284"/>
    </location>
</feature>